<dbReference type="PANTHER" id="PTHR33990">
    <property type="entry name" value="PROTEIN YJDN-RELATED"/>
    <property type="match status" value="1"/>
</dbReference>
<dbReference type="PIRSF" id="PIRSF021700">
    <property type="entry name" value="3_dmu_93_MTrfase"/>
    <property type="match status" value="1"/>
</dbReference>
<gene>
    <name evidence="2" type="ORF">Loak_2432</name>
</gene>
<dbReference type="Pfam" id="PF06983">
    <property type="entry name" value="3-dmu-9_3-mt"/>
    <property type="match status" value="2"/>
</dbReference>
<dbReference type="RefSeq" id="WP_025384794.1">
    <property type="nucleotide sequence ID" value="NZ_LCUA01000028.1"/>
</dbReference>
<evidence type="ECO:0000313" key="2">
    <source>
        <dbReference type="EMBL" id="KTD37296.1"/>
    </source>
</evidence>
<dbReference type="InterPro" id="IPR009725">
    <property type="entry name" value="3_dmu_93_MTrfase"/>
</dbReference>
<dbReference type="Proteomes" id="UP000054858">
    <property type="component" value="Unassembled WGS sequence"/>
</dbReference>
<dbReference type="Gene3D" id="3.30.720.110">
    <property type="match status" value="1"/>
</dbReference>
<accession>A0A0W0WYA3</accession>
<sequence length="293" mass="33905">MQKIVPHLWFDKEAIEAAEFYTSVFDDSAVTFTSHIHNTPSGDVDIVGFKIMGFEFMAISAGPFFKLNPSISFTISCRSAKEVDELWEKLSLDGKILMELGEYPFSPRYGWIQDKYGVSWQIIFFNEIRLEQKIIPHLMFTKDLCGKAEEAMNFYVSIFPNSNVEEIFRYQNQTPDKDGTVAHAFFELGEQKFGAMDSAQSHEFKFNEAIAFIVNCKNQKEIDYFWEKLSAVPESEQCGWIKDKYGVSWQILPENMNELMSKNPEKTTPAMLKMKKIDIEDLRKAGEEYETED</sequence>
<dbReference type="PANTHER" id="PTHR33990:SF4">
    <property type="entry name" value="PHNB-LIKE DOMAIN-CONTAINING PROTEIN"/>
    <property type="match status" value="1"/>
</dbReference>
<dbReference type="Gene3D" id="3.30.720.100">
    <property type="match status" value="1"/>
</dbReference>
<dbReference type="SUPFAM" id="SSF54593">
    <property type="entry name" value="Glyoxalase/Bleomycin resistance protein/Dihydroxybiphenyl dioxygenase"/>
    <property type="match status" value="2"/>
</dbReference>
<protein>
    <submittedName>
        <fullName evidence="2">DNA binding protein</fullName>
    </submittedName>
</protein>
<dbReference type="EMBL" id="LNYP01000031">
    <property type="protein sequence ID" value="KTD37296.1"/>
    <property type="molecule type" value="Genomic_DNA"/>
</dbReference>
<dbReference type="Gene3D" id="3.10.180.10">
    <property type="entry name" value="2,3-Dihydroxybiphenyl 1,2-Dioxygenase, domain 1"/>
    <property type="match status" value="1"/>
</dbReference>
<proteinExistence type="predicted"/>
<dbReference type="AlphaFoldDB" id="A0A0W0WYA3"/>
<comment type="caution">
    <text evidence="2">The sequence shown here is derived from an EMBL/GenBank/DDBJ whole genome shotgun (WGS) entry which is preliminary data.</text>
</comment>
<dbReference type="PIRSF" id="PIRSF500687">
    <property type="entry name" value="MTase_demethylubiq_bact"/>
    <property type="match status" value="1"/>
</dbReference>
<name>A0A0W0WYA3_9GAMM</name>
<dbReference type="InterPro" id="IPR028973">
    <property type="entry name" value="PhnB-like"/>
</dbReference>
<evidence type="ECO:0000313" key="3">
    <source>
        <dbReference type="Proteomes" id="UP000054858"/>
    </source>
</evidence>
<organism evidence="2 3">
    <name type="scientific">Legionella oakridgensis</name>
    <dbReference type="NCBI Taxonomy" id="29423"/>
    <lineage>
        <taxon>Bacteria</taxon>
        <taxon>Pseudomonadati</taxon>
        <taxon>Pseudomonadota</taxon>
        <taxon>Gammaproteobacteria</taxon>
        <taxon>Legionellales</taxon>
        <taxon>Legionellaceae</taxon>
        <taxon>Legionella</taxon>
    </lineage>
</organism>
<reference evidence="2 3" key="1">
    <citation type="submission" date="2015-11" db="EMBL/GenBank/DDBJ databases">
        <title>Genomic analysis of 38 Legionella species identifies large and diverse effector repertoires.</title>
        <authorList>
            <person name="Burstein D."/>
            <person name="Amaro F."/>
            <person name="Zusman T."/>
            <person name="Lifshitz Z."/>
            <person name="Cohen O."/>
            <person name="Gilbert J.A."/>
            <person name="Pupko T."/>
            <person name="Shuman H.A."/>
            <person name="Segal G."/>
        </authorList>
    </citation>
    <scope>NUCLEOTIDE SEQUENCE [LARGE SCALE GENOMIC DNA]</scope>
    <source>
        <strain evidence="2 3">Oak Ridge-10</strain>
    </source>
</reference>
<dbReference type="CDD" id="cd06588">
    <property type="entry name" value="PhnB_like"/>
    <property type="match status" value="2"/>
</dbReference>
<feature type="domain" description="PhnB-like" evidence="1">
    <location>
        <begin position="132"/>
        <end position="251"/>
    </location>
</feature>
<feature type="domain" description="PhnB-like" evidence="1">
    <location>
        <begin position="2"/>
        <end position="123"/>
    </location>
</feature>
<dbReference type="InterPro" id="IPR029068">
    <property type="entry name" value="Glyas_Bleomycin-R_OHBP_Dase"/>
</dbReference>
<dbReference type="PATRIC" id="fig|29423.5.peg.2555"/>
<evidence type="ECO:0000259" key="1">
    <source>
        <dbReference type="Pfam" id="PF06983"/>
    </source>
</evidence>
<dbReference type="InterPro" id="IPR027259">
    <property type="entry name" value="MTase_demethylubiq_bac"/>
</dbReference>